<dbReference type="SUPFAM" id="SSF49299">
    <property type="entry name" value="PKD domain"/>
    <property type="match status" value="1"/>
</dbReference>
<dbReference type="Pfam" id="PF22352">
    <property type="entry name" value="K319L-like_PKD"/>
    <property type="match status" value="1"/>
</dbReference>
<accession>A0A382EYR2</accession>
<feature type="transmembrane region" description="Helical" evidence="1">
    <location>
        <begin position="6"/>
        <end position="24"/>
    </location>
</feature>
<evidence type="ECO:0000256" key="1">
    <source>
        <dbReference type="SAM" id="Phobius"/>
    </source>
</evidence>
<sequence length="181" mass="20256">MSSLHTMNRVIAILAIFLSAGMIYKWKDYETRMKEEARHSLTDTTSVSLEPSPETIARRSMLEKMAMAERSKVKVMVEHDNSPLTTTYPMILDATNSFDPDIGDQIQFIWKQIAGPPVEIKPNPFAGKVSFEGEAGEYTFELTVSDDYGSEATVTRTVVIVPEPNVPPVIDMKVRQGSELK</sequence>
<dbReference type="InterPro" id="IPR035986">
    <property type="entry name" value="PKD_dom_sf"/>
</dbReference>
<proteinExistence type="predicted"/>
<dbReference type="InterPro" id="IPR013783">
    <property type="entry name" value="Ig-like_fold"/>
</dbReference>
<evidence type="ECO:0008006" key="3">
    <source>
        <dbReference type="Google" id="ProtNLM"/>
    </source>
</evidence>
<name>A0A382EYR2_9ZZZZ</name>
<protein>
    <recommendedName>
        <fullName evidence="3">PKD/Chitinase domain-containing protein</fullName>
    </recommendedName>
</protein>
<evidence type="ECO:0000313" key="2">
    <source>
        <dbReference type="EMBL" id="SVB55876.1"/>
    </source>
</evidence>
<dbReference type="AlphaFoldDB" id="A0A382EYR2"/>
<gene>
    <name evidence="2" type="ORF">METZ01_LOCUS208730</name>
</gene>
<reference evidence="2" key="1">
    <citation type="submission" date="2018-05" db="EMBL/GenBank/DDBJ databases">
        <authorList>
            <person name="Lanie J.A."/>
            <person name="Ng W.-L."/>
            <person name="Kazmierczak K.M."/>
            <person name="Andrzejewski T.M."/>
            <person name="Davidsen T.M."/>
            <person name="Wayne K.J."/>
            <person name="Tettelin H."/>
            <person name="Glass J.I."/>
            <person name="Rusch D."/>
            <person name="Podicherti R."/>
            <person name="Tsui H.-C.T."/>
            <person name="Winkler M.E."/>
        </authorList>
    </citation>
    <scope>NUCLEOTIDE SEQUENCE</scope>
</reference>
<organism evidence="2">
    <name type="scientific">marine metagenome</name>
    <dbReference type="NCBI Taxonomy" id="408172"/>
    <lineage>
        <taxon>unclassified sequences</taxon>
        <taxon>metagenomes</taxon>
        <taxon>ecological metagenomes</taxon>
    </lineage>
</organism>
<keyword evidence="1" id="KW-0812">Transmembrane</keyword>
<keyword evidence="1" id="KW-0472">Membrane</keyword>
<dbReference type="EMBL" id="UINC01047073">
    <property type="protein sequence ID" value="SVB55876.1"/>
    <property type="molecule type" value="Genomic_DNA"/>
</dbReference>
<keyword evidence="1" id="KW-1133">Transmembrane helix</keyword>
<dbReference type="Gene3D" id="2.60.40.10">
    <property type="entry name" value="Immunoglobulins"/>
    <property type="match status" value="1"/>
</dbReference>